<gene>
    <name evidence="1" type="ORF">GPUH_LOCUS14632</name>
</gene>
<reference evidence="3" key="1">
    <citation type="submission" date="2016-06" db="UniProtKB">
        <authorList>
            <consortium name="WormBaseParasite"/>
        </authorList>
    </citation>
    <scope>IDENTIFICATION</scope>
</reference>
<name>A0A183E0Y9_9BILA</name>
<reference evidence="1 2" key="2">
    <citation type="submission" date="2018-11" db="EMBL/GenBank/DDBJ databases">
        <authorList>
            <consortium name="Pathogen Informatics"/>
        </authorList>
    </citation>
    <scope>NUCLEOTIDE SEQUENCE [LARGE SCALE GENOMIC DNA]</scope>
</reference>
<evidence type="ECO:0000313" key="1">
    <source>
        <dbReference type="EMBL" id="VDN24500.1"/>
    </source>
</evidence>
<dbReference type="Proteomes" id="UP000271098">
    <property type="component" value="Unassembled WGS sequence"/>
</dbReference>
<evidence type="ECO:0000313" key="3">
    <source>
        <dbReference type="WBParaSite" id="GPUH_0001464901-mRNA-1"/>
    </source>
</evidence>
<sequence length="118" mass="13363">MRNTGKEDSTGDRTKNWDLMEQKICSTSKQDFFTQIKHSSGSTTNLLASVNRLDSAPQGAQLELRIGISKAQEIGLELGRRVQLNLHRLQKELSLSLQLLSLRPCWKRMPEHGENDCV</sequence>
<keyword evidence="2" id="KW-1185">Reference proteome</keyword>
<dbReference type="WBParaSite" id="GPUH_0001464901-mRNA-1">
    <property type="protein sequence ID" value="GPUH_0001464901-mRNA-1"/>
    <property type="gene ID" value="GPUH_0001464901"/>
</dbReference>
<dbReference type="EMBL" id="UYRT01081481">
    <property type="protein sequence ID" value="VDN24500.1"/>
    <property type="molecule type" value="Genomic_DNA"/>
</dbReference>
<proteinExistence type="predicted"/>
<organism evidence="3">
    <name type="scientific">Gongylonema pulchrum</name>
    <dbReference type="NCBI Taxonomy" id="637853"/>
    <lineage>
        <taxon>Eukaryota</taxon>
        <taxon>Metazoa</taxon>
        <taxon>Ecdysozoa</taxon>
        <taxon>Nematoda</taxon>
        <taxon>Chromadorea</taxon>
        <taxon>Rhabditida</taxon>
        <taxon>Spirurina</taxon>
        <taxon>Spiruromorpha</taxon>
        <taxon>Spiruroidea</taxon>
        <taxon>Gongylonematidae</taxon>
        <taxon>Gongylonema</taxon>
    </lineage>
</organism>
<dbReference type="AlphaFoldDB" id="A0A183E0Y9"/>
<protein>
    <submittedName>
        <fullName evidence="3">Tektin</fullName>
    </submittedName>
</protein>
<evidence type="ECO:0000313" key="2">
    <source>
        <dbReference type="Proteomes" id="UP000271098"/>
    </source>
</evidence>
<accession>A0A183E0Y9</accession>